<reference evidence="3 4" key="1">
    <citation type="journal article" date="2005" name="Appl. Environ. Microbiol.">
        <title>Intestinal bacterial communities that produce active estrogen-like compounds enterodiol and enterolactone in humans.</title>
        <authorList>
            <person name="Clavel T."/>
            <person name="Henderson G."/>
            <person name="Alpert C.A."/>
            <person name="Philippe C."/>
            <person name="Rigottier-Gois L."/>
            <person name="Dore J."/>
            <person name="Blaut M."/>
        </authorList>
    </citation>
    <scope>NUCLEOTIDE SEQUENCE [LARGE SCALE GENOMIC DNA]</scope>
    <source>
        <strain evidence="3 4">SECO-MT75m2</strain>
    </source>
</reference>
<feature type="domain" description="NIF system FeS cluster assembly NifU N-terminal" evidence="2">
    <location>
        <begin position="179"/>
        <end position="296"/>
    </location>
</feature>
<feature type="compositionally biased region" description="Basic and acidic residues" evidence="1">
    <location>
        <begin position="97"/>
        <end position="117"/>
    </location>
</feature>
<dbReference type="GO" id="GO:0005506">
    <property type="term" value="F:iron ion binding"/>
    <property type="evidence" value="ECO:0007669"/>
    <property type="project" value="InterPro"/>
</dbReference>
<sequence>MLAACVRRHEARSRRRRHGGAGRPAGLCACAGTAGLRGGHARHRRGRRLGRGAAYAGGGGHGGGSAPCDRAGRSRATRTRGVAGRARAGRRGASGDIARELHGGRGAPPRRERDPRCGGRARARRPSLRQAAPRGPRRAGQRARQLRRLFERRGRGRAAARRGAPRRAGGTIAVRIDDERIAERYRRPRCKGFEGAYDGAATGENPFCGDALEVRVALERRAGGLAVARASFDGYACSLCSASADVLMERAAGMSTEEAAGLTGGDVLRWWGGLEVGRTRKGCVELPVSVFKGALASAVERARAGLLQ</sequence>
<organism evidence="3 4">
    <name type="scientific">Eggerthella lenta</name>
    <name type="common">Eubacterium lentum</name>
    <dbReference type="NCBI Taxonomy" id="84112"/>
    <lineage>
        <taxon>Bacteria</taxon>
        <taxon>Bacillati</taxon>
        <taxon>Actinomycetota</taxon>
        <taxon>Coriobacteriia</taxon>
        <taxon>Eggerthellales</taxon>
        <taxon>Eggerthellaceae</taxon>
        <taxon>Eggerthella</taxon>
    </lineage>
</organism>
<dbReference type="GO" id="GO:0016226">
    <property type="term" value="P:iron-sulfur cluster assembly"/>
    <property type="evidence" value="ECO:0007669"/>
    <property type="project" value="InterPro"/>
</dbReference>
<dbReference type="GO" id="GO:0051536">
    <property type="term" value="F:iron-sulfur cluster binding"/>
    <property type="evidence" value="ECO:0007669"/>
    <property type="project" value="InterPro"/>
</dbReference>
<evidence type="ECO:0000313" key="3">
    <source>
        <dbReference type="EMBL" id="TNU93941.1"/>
    </source>
</evidence>
<dbReference type="InterPro" id="IPR002871">
    <property type="entry name" value="NIF_FeS_clus_asmbl_NifU_N"/>
</dbReference>
<evidence type="ECO:0000259" key="2">
    <source>
        <dbReference type="Pfam" id="PF01592"/>
    </source>
</evidence>
<feature type="compositionally biased region" description="Gly residues" evidence="1">
    <location>
        <begin position="55"/>
        <end position="65"/>
    </location>
</feature>
<dbReference type="Proteomes" id="UP000312594">
    <property type="component" value="Unassembled WGS sequence"/>
</dbReference>
<dbReference type="EMBL" id="VEVP01000006">
    <property type="protein sequence ID" value="TNU93941.1"/>
    <property type="molecule type" value="Genomic_DNA"/>
</dbReference>
<dbReference type="Pfam" id="PF01592">
    <property type="entry name" value="NifU_N"/>
    <property type="match status" value="1"/>
</dbReference>
<dbReference type="SUPFAM" id="SSF82649">
    <property type="entry name" value="SufE/NifU"/>
    <property type="match status" value="1"/>
</dbReference>
<accession>A0A5C5C6X3</accession>
<feature type="compositionally biased region" description="Basic residues" evidence="1">
    <location>
        <begin position="135"/>
        <end position="144"/>
    </location>
</feature>
<dbReference type="Gene3D" id="3.90.1010.10">
    <property type="match status" value="1"/>
</dbReference>
<feature type="region of interest" description="Disordered" evidence="1">
    <location>
        <begin position="1"/>
        <end position="23"/>
    </location>
</feature>
<evidence type="ECO:0000313" key="4">
    <source>
        <dbReference type="Proteomes" id="UP000312594"/>
    </source>
</evidence>
<evidence type="ECO:0000256" key="1">
    <source>
        <dbReference type="SAM" id="MobiDB-lite"/>
    </source>
</evidence>
<feature type="region of interest" description="Disordered" evidence="1">
    <location>
        <begin position="51"/>
        <end position="144"/>
    </location>
</feature>
<comment type="caution">
    <text evidence="3">The sequence shown here is derived from an EMBL/GenBank/DDBJ whole genome shotgun (WGS) entry which is preliminary data.</text>
</comment>
<dbReference type="AlphaFoldDB" id="A0A5C5C6X3"/>
<protein>
    <submittedName>
        <fullName evidence="3">Iron-sulfur cluster assembly scaffold protein</fullName>
    </submittedName>
</protein>
<name>A0A5C5C6X3_EGGLN</name>
<feature type="compositionally biased region" description="Basic residues" evidence="1">
    <location>
        <begin position="9"/>
        <end position="20"/>
    </location>
</feature>
<proteinExistence type="predicted"/>
<gene>
    <name evidence="3" type="ORF">FIC87_03990</name>
</gene>